<dbReference type="KEGG" id="kne:92182439"/>
<dbReference type="Proteomes" id="UP001388673">
    <property type="component" value="Unassembled WGS sequence"/>
</dbReference>
<sequence>MRGYITLLLLALVSVVLAAEPPSQYRPLPPLKVQDELEKGWVQKRYEFVPKVLKKYGYDAWIITQREYAEDTVFKSLHSSTTTFSARRRTLFMFHTNPDVPNPLHLIDNQQSLWDTLLETLEKVNPKKIAVNHTGEGRLLLNKLGPKWRKRVSSERAIGVEVVAARVGGEEQLKMYQLMTENVWRMIEEGFKHPYAREGDMLHVDIGITAMNMNTDTQHLGYILRSNETKVPAGLVKGLHDANRLQDFVRERMVPGKTGDEVLQTVFDDMKESELKGLIYSHPIGDYGHSAGALIGMANIQGKVPGGGQNKILEYYWTSVELSGDSYIPEWGARQLVSSYPPDITDFQFPLEEDVYWSEQTKKFEWVYGQQTEFHLVKPKKSAWSNSLFSTLMSSLGWQVARWV</sequence>
<proteinExistence type="predicted"/>
<dbReference type="AlphaFoldDB" id="A0AAW0YXF1"/>
<reference evidence="2 3" key="1">
    <citation type="journal article" date="2024" name="bioRxiv">
        <title>Comparative genomics of Cryptococcus and Kwoniella reveals pathogenesis evolution and contrasting karyotype dynamics via intercentromeric recombination or chromosome fusion.</title>
        <authorList>
            <person name="Coelho M.A."/>
            <person name="David-Palma M."/>
            <person name="Shea T."/>
            <person name="Bowers K."/>
            <person name="McGinley-Smith S."/>
            <person name="Mohammad A.W."/>
            <person name="Gnirke A."/>
            <person name="Yurkov A.M."/>
            <person name="Nowrousian M."/>
            <person name="Sun S."/>
            <person name="Cuomo C.A."/>
            <person name="Heitman J."/>
        </authorList>
    </citation>
    <scope>NUCLEOTIDE SEQUENCE [LARGE SCALE GENOMIC DNA]</scope>
    <source>
        <strain evidence="2 3">CBS 13917</strain>
    </source>
</reference>
<gene>
    <name evidence="2" type="ORF">IAR55_005181</name>
</gene>
<dbReference type="InterPro" id="IPR036005">
    <property type="entry name" value="Creatinase/aminopeptidase-like"/>
</dbReference>
<dbReference type="EMBL" id="JBCAWK010000009">
    <property type="protein sequence ID" value="KAK8849845.1"/>
    <property type="molecule type" value="Genomic_DNA"/>
</dbReference>
<feature type="signal peptide" evidence="1">
    <location>
        <begin position="1"/>
        <end position="18"/>
    </location>
</feature>
<keyword evidence="1" id="KW-0732">Signal</keyword>
<dbReference type="SUPFAM" id="SSF55920">
    <property type="entry name" value="Creatinase/aminopeptidase"/>
    <property type="match status" value="1"/>
</dbReference>
<feature type="chain" id="PRO_5044013264" description="Peptidase M24 domain-containing protein" evidence="1">
    <location>
        <begin position="19"/>
        <end position="404"/>
    </location>
</feature>
<evidence type="ECO:0000256" key="1">
    <source>
        <dbReference type="SAM" id="SignalP"/>
    </source>
</evidence>
<dbReference type="GeneID" id="92182439"/>
<evidence type="ECO:0000313" key="2">
    <source>
        <dbReference type="EMBL" id="KAK8849845.1"/>
    </source>
</evidence>
<protein>
    <recommendedName>
        <fullName evidence="4">Peptidase M24 domain-containing protein</fullName>
    </recommendedName>
</protein>
<organism evidence="2 3">
    <name type="scientific">Kwoniella newhampshirensis</name>
    <dbReference type="NCBI Taxonomy" id="1651941"/>
    <lineage>
        <taxon>Eukaryota</taxon>
        <taxon>Fungi</taxon>
        <taxon>Dikarya</taxon>
        <taxon>Basidiomycota</taxon>
        <taxon>Agaricomycotina</taxon>
        <taxon>Tremellomycetes</taxon>
        <taxon>Tremellales</taxon>
        <taxon>Cryptococcaceae</taxon>
        <taxon>Kwoniella</taxon>
    </lineage>
</organism>
<name>A0AAW0YXF1_9TREE</name>
<accession>A0AAW0YXF1</accession>
<keyword evidence="3" id="KW-1185">Reference proteome</keyword>
<evidence type="ECO:0000313" key="3">
    <source>
        <dbReference type="Proteomes" id="UP001388673"/>
    </source>
</evidence>
<evidence type="ECO:0008006" key="4">
    <source>
        <dbReference type="Google" id="ProtNLM"/>
    </source>
</evidence>
<comment type="caution">
    <text evidence="2">The sequence shown here is derived from an EMBL/GenBank/DDBJ whole genome shotgun (WGS) entry which is preliminary data.</text>
</comment>
<dbReference type="RefSeq" id="XP_066801733.1">
    <property type="nucleotide sequence ID" value="XM_066948274.1"/>
</dbReference>